<evidence type="ECO:0000256" key="1">
    <source>
        <dbReference type="SAM" id="MobiDB-lite"/>
    </source>
</evidence>
<name>A0AAV5VDR4_9BILA</name>
<evidence type="ECO:0008006" key="4">
    <source>
        <dbReference type="Google" id="ProtNLM"/>
    </source>
</evidence>
<dbReference type="EMBL" id="BTSY01000002">
    <property type="protein sequence ID" value="GMT16877.1"/>
    <property type="molecule type" value="Genomic_DNA"/>
</dbReference>
<feature type="region of interest" description="Disordered" evidence="1">
    <location>
        <begin position="25"/>
        <end position="63"/>
    </location>
</feature>
<comment type="caution">
    <text evidence="2">The sequence shown here is derived from an EMBL/GenBank/DDBJ whole genome shotgun (WGS) entry which is preliminary data.</text>
</comment>
<feature type="non-terminal residue" evidence="2">
    <location>
        <position position="1"/>
    </location>
</feature>
<protein>
    <recommendedName>
        <fullName evidence="4">SH2 domain-containing protein</fullName>
    </recommendedName>
</protein>
<proteinExistence type="predicted"/>
<dbReference type="PANTHER" id="PTHR31128:SF9">
    <property type="entry name" value="DUF3444 DOMAIN-CONTAINING PROTEIN-RELATED"/>
    <property type="match status" value="1"/>
</dbReference>
<feature type="compositionally biased region" description="Polar residues" evidence="1">
    <location>
        <begin position="44"/>
        <end position="58"/>
    </location>
</feature>
<reference evidence="2" key="1">
    <citation type="submission" date="2023-10" db="EMBL/GenBank/DDBJ databases">
        <title>Genome assembly of Pristionchus species.</title>
        <authorList>
            <person name="Yoshida K."/>
            <person name="Sommer R.J."/>
        </authorList>
    </citation>
    <scope>NUCLEOTIDE SEQUENCE</scope>
    <source>
        <strain evidence="2">RS5133</strain>
    </source>
</reference>
<keyword evidence="3" id="KW-1185">Reference proteome</keyword>
<evidence type="ECO:0000313" key="3">
    <source>
        <dbReference type="Proteomes" id="UP001432322"/>
    </source>
</evidence>
<dbReference type="Proteomes" id="UP001432322">
    <property type="component" value="Unassembled WGS sequence"/>
</dbReference>
<gene>
    <name evidence="2" type="ORF">PFISCL1PPCAC_8174</name>
</gene>
<dbReference type="PANTHER" id="PTHR31128">
    <property type="entry name" value="PROTEIN CBR-CLEC-135-RELATED"/>
    <property type="match status" value="1"/>
</dbReference>
<accession>A0AAV5VDR4</accession>
<dbReference type="AlphaFoldDB" id="A0AAV5VDR4"/>
<sequence>AVVCCCHGGRCGLAQGAGYEVMPVDAEGGQSRGRQDGNYKRGAGQQQDENDSVSCRTTESTRRKFTTRNANDVGSWAELYLGAMAPYKAEHETRKRATLKLYHRVTKVIASYDDLDNIDSSLELYICYHTSAGDYRHFPIRRHCHPDGSLQYTVDCGQESDESFDTVDKLTEYYQTFPMMGTKPNGTTYFELFPV</sequence>
<evidence type="ECO:0000313" key="2">
    <source>
        <dbReference type="EMBL" id="GMT16877.1"/>
    </source>
</evidence>
<organism evidence="2 3">
    <name type="scientific">Pristionchus fissidentatus</name>
    <dbReference type="NCBI Taxonomy" id="1538716"/>
    <lineage>
        <taxon>Eukaryota</taxon>
        <taxon>Metazoa</taxon>
        <taxon>Ecdysozoa</taxon>
        <taxon>Nematoda</taxon>
        <taxon>Chromadorea</taxon>
        <taxon>Rhabditida</taxon>
        <taxon>Rhabditina</taxon>
        <taxon>Diplogasteromorpha</taxon>
        <taxon>Diplogasteroidea</taxon>
        <taxon>Neodiplogasteridae</taxon>
        <taxon>Pristionchus</taxon>
    </lineage>
</organism>